<keyword evidence="2" id="KW-0175">Coiled coil</keyword>
<dbReference type="PANTHER" id="PTHR30469:SF38">
    <property type="entry name" value="HLYD FAMILY SECRETION PROTEIN"/>
    <property type="match status" value="1"/>
</dbReference>
<dbReference type="InterPro" id="IPR006143">
    <property type="entry name" value="RND_pump_MFP"/>
</dbReference>
<dbReference type="GO" id="GO:0015562">
    <property type="term" value="F:efflux transmembrane transporter activity"/>
    <property type="evidence" value="ECO:0007669"/>
    <property type="project" value="TreeGrafter"/>
</dbReference>
<organism evidence="4 5">
    <name type="scientific">Puniceibacterium antarcticum</name>
    <dbReference type="NCBI Taxonomy" id="1206336"/>
    <lineage>
        <taxon>Bacteria</taxon>
        <taxon>Pseudomonadati</taxon>
        <taxon>Pseudomonadota</taxon>
        <taxon>Alphaproteobacteria</taxon>
        <taxon>Rhodobacterales</taxon>
        <taxon>Paracoccaceae</taxon>
        <taxon>Puniceibacterium</taxon>
    </lineage>
</organism>
<dbReference type="PANTHER" id="PTHR30469">
    <property type="entry name" value="MULTIDRUG RESISTANCE PROTEIN MDTA"/>
    <property type="match status" value="1"/>
</dbReference>
<dbReference type="Gene3D" id="1.10.287.470">
    <property type="entry name" value="Helix hairpin bin"/>
    <property type="match status" value="1"/>
</dbReference>
<keyword evidence="3" id="KW-0732">Signal</keyword>
<dbReference type="Gene3D" id="2.40.420.20">
    <property type="match status" value="1"/>
</dbReference>
<dbReference type="AlphaFoldDB" id="A0A2G8R701"/>
<dbReference type="Gene3D" id="2.40.30.170">
    <property type="match status" value="1"/>
</dbReference>
<feature type="coiled-coil region" evidence="2">
    <location>
        <begin position="90"/>
        <end position="117"/>
    </location>
</feature>
<comment type="caution">
    <text evidence="4">The sequence shown here is derived from an EMBL/GenBank/DDBJ whole genome shotgun (WGS) entry which is preliminary data.</text>
</comment>
<accession>A0A2G8R701</accession>
<feature type="signal peptide" evidence="3">
    <location>
        <begin position="1"/>
        <end position="26"/>
    </location>
</feature>
<gene>
    <name evidence="4" type="ORF">P775_24400</name>
</gene>
<dbReference type="NCBIfam" id="TIGR01730">
    <property type="entry name" value="RND_mfp"/>
    <property type="match status" value="1"/>
</dbReference>
<dbReference type="SUPFAM" id="SSF111369">
    <property type="entry name" value="HlyD-like secretion proteins"/>
    <property type="match status" value="1"/>
</dbReference>
<dbReference type="Proteomes" id="UP000231259">
    <property type="component" value="Unassembled WGS sequence"/>
</dbReference>
<evidence type="ECO:0000256" key="3">
    <source>
        <dbReference type="SAM" id="SignalP"/>
    </source>
</evidence>
<evidence type="ECO:0000313" key="4">
    <source>
        <dbReference type="EMBL" id="PIL17346.1"/>
    </source>
</evidence>
<protein>
    <submittedName>
        <fullName evidence="4">Uncharacterized protein</fullName>
    </submittedName>
</protein>
<dbReference type="OrthoDB" id="9813967at2"/>
<dbReference type="RefSeq" id="WP_099913233.1">
    <property type="nucleotide sequence ID" value="NZ_AWWI01000167.1"/>
</dbReference>
<evidence type="ECO:0000256" key="1">
    <source>
        <dbReference type="ARBA" id="ARBA00009477"/>
    </source>
</evidence>
<feature type="chain" id="PRO_5013802460" evidence="3">
    <location>
        <begin position="27"/>
        <end position="358"/>
    </location>
</feature>
<reference evidence="4 5" key="1">
    <citation type="submission" date="2013-09" db="EMBL/GenBank/DDBJ databases">
        <title>Genome sequencing of Phaeobacter antarcticus sp. nov. SM1211.</title>
        <authorList>
            <person name="Zhang X.-Y."/>
            <person name="Liu C."/>
            <person name="Chen X.-L."/>
            <person name="Xie B.-B."/>
            <person name="Qin Q.-L."/>
            <person name="Rong J.-C."/>
            <person name="Zhang Y.-Z."/>
        </authorList>
    </citation>
    <scope>NUCLEOTIDE SEQUENCE [LARGE SCALE GENOMIC DNA]</scope>
    <source>
        <strain evidence="4 5">SM1211</strain>
    </source>
</reference>
<dbReference type="GO" id="GO:1990281">
    <property type="term" value="C:efflux pump complex"/>
    <property type="evidence" value="ECO:0007669"/>
    <property type="project" value="TreeGrafter"/>
</dbReference>
<sequence>MGYAFIVRSGFCLAASLIFSTGPARAQDPLAVAVIKAESADTVRTLSLTGELRAPETLNASFPTGGRIAEIMVDDGDRVAAGDMLARIDRVQQEQALRSAEAQLAAATAEFTASREDDTRQAGLFERGATTRATRNAAADRFAAAVARKAQAEAELAQAQEDLADTVLLAPQNATVIQRLAEPGQVVGAAQPVFELAQGQGIEAVFDVPESVLTEGSNPDPKIMLSPIDHPETTVVGHVSEISPLVDAASGTVAIKVMLDGTLPGLSYGDAVRGRTVQKEGAHVTLPWSVISATVEGPAVWILDPDTSTVSLRQVEVRRYTSQSILLTSGVAPGETVVRLGTQLLYPGRVVRVVEVPE</sequence>
<dbReference type="Gene3D" id="2.40.50.100">
    <property type="match status" value="1"/>
</dbReference>
<name>A0A2G8R701_9RHOB</name>
<comment type="similarity">
    <text evidence="1">Belongs to the membrane fusion protein (MFP) (TC 8.A.1) family.</text>
</comment>
<dbReference type="EMBL" id="AWWI01000167">
    <property type="protein sequence ID" value="PIL17346.1"/>
    <property type="molecule type" value="Genomic_DNA"/>
</dbReference>
<evidence type="ECO:0000256" key="2">
    <source>
        <dbReference type="SAM" id="Coils"/>
    </source>
</evidence>
<feature type="coiled-coil region" evidence="2">
    <location>
        <begin position="142"/>
        <end position="169"/>
    </location>
</feature>
<proteinExistence type="inferred from homology"/>
<evidence type="ECO:0000313" key="5">
    <source>
        <dbReference type="Proteomes" id="UP000231259"/>
    </source>
</evidence>
<keyword evidence="5" id="KW-1185">Reference proteome</keyword>